<evidence type="ECO:0000313" key="4">
    <source>
        <dbReference type="EMBL" id="CAK8689373.1"/>
    </source>
</evidence>
<comment type="similarity">
    <text evidence="1">Belongs to the ATG101 family.</text>
</comment>
<dbReference type="PANTHER" id="PTHR13292">
    <property type="entry name" value="AUTOPHAGY-RELATED PROTEIN 101"/>
    <property type="match status" value="1"/>
</dbReference>
<keyword evidence="5" id="KW-1185">Reference proteome</keyword>
<name>A0ABP0GEJ6_CLALP</name>
<proteinExistence type="inferred from homology"/>
<protein>
    <recommendedName>
        <fullName evidence="2">Autophagy-related protein 101</fullName>
    </recommendedName>
</protein>
<evidence type="ECO:0000256" key="3">
    <source>
        <dbReference type="ARBA" id="ARBA00023006"/>
    </source>
</evidence>
<gene>
    <name evidence="4" type="ORF">CVLEPA_LOCUS21390</name>
</gene>
<evidence type="ECO:0000256" key="2">
    <source>
        <dbReference type="ARBA" id="ARBA00018874"/>
    </source>
</evidence>
<dbReference type="Pfam" id="PF07855">
    <property type="entry name" value="ATG101"/>
    <property type="match status" value="1"/>
</dbReference>
<dbReference type="EMBL" id="CAWYQH010000108">
    <property type="protein sequence ID" value="CAK8689373.1"/>
    <property type="molecule type" value="Genomic_DNA"/>
</dbReference>
<comment type="caution">
    <text evidence="4">The sequence shown here is derived from an EMBL/GenBank/DDBJ whole genome shotgun (WGS) entry which is preliminary data.</text>
</comment>
<keyword evidence="3" id="KW-0072">Autophagy</keyword>
<accession>A0ABP0GEJ6</accession>
<dbReference type="Proteomes" id="UP001642483">
    <property type="component" value="Unassembled WGS sequence"/>
</dbReference>
<sequence>MFKKKYLLLKFFQKADQHKTLQQTRMNANSYNVEILVERSQVEEAVLGIFHTILLHRTTGKFHYHTEKERFYSVGTVGTDDVDCEFLNFTYVRVASKVLDSMIRKQIVDFCEQLQQKTNNNLSMGTITLEFYQKRRSRWPFNDECVPWEIWNIQVTERVLATESERNIVKETTGSKLGDKVISVVEAVGRHDFVPKMPAQADLPLVFETSLLDVQPYLFKIYFNFGNIGFSHTGSNKASSVGSTVRKIFRNTLTL</sequence>
<reference evidence="4 5" key="1">
    <citation type="submission" date="2024-02" db="EMBL/GenBank/DDBJ databases">
        <authorList>
            <person name="Daric V."/>
            <person name="Darras S."/>
        </authorList>
    </citation>
    <scope>NUCLEOTIDE SEQUENCE [LARGE SCALE GENOMIC DNA]</scope>
</reference>
<evidence type="ECO:0000313" key="5">
    <source>
        <dbReference type="Proteomes" id="UP001642483"/>
    </source>
</evidence>
<evidence type="ECO:0000256" key="1">
    <source>
        <dbReference type="ARBA" id="ARBA00007130"/>
    </source>
</evidence>
<dbReference type="InterPro" id="IPR012445">
    <property type="entry name" value="ATG101"/>
</dbReference>
<dbReference type="PANTHER" id="PTHR13292:SF0">
    <property type="entry name" value="AUTOPHAGY-RELATED PROTEIN 101"/>
    <property type="match status" value="1"/>
</dbReference>
<organism evidence="4 5">
    <name type="scientific">Clavelina lepadiformis</name>
    <name type="common">Light-bulb sea squirt</name>
    <name type="synonym">Ascidia lepadiformis</name>
    <dbReference type="NCBI Taxonomy" id="159417"/>
    <lineage>
        <taxon>Eukaryota</taxon>
        <taxon>Metazoa</taxon>
        <taxon>Chordata</taxon>
        <taxon>Tunicata</taxon>
        <taxon>Ascidiacea</taxon>
        <taxon>Aplousobranchia</taxon>
        <taxon>Clavelinidae</taxon>
        <taxon>Clavelina</taxon>
    </lineage>
</organism>